<dbReference type="EMBL" id="QYZD01000082">
    <property type="protein sequence ID" value="RJG15189.1"/>
    <property type="molecule type" value="Genomic_DNA"/>
</dbReference>
<proteinExistence type="predicted"/>
<dbReference type="OrthoDB" id="9794201at2"/>
<evidence type="ECO:0008006" key="4">
    <source>
        <dbReference type="Google" id="ProtNLM"/>
    </source>
</evidence>
<gene>
    <name evidence="2" type="ORF">DQX05_29885</name>
</gene>
<feature type="region of interest" description="Disordered" evidence="1">
    <location>
        <begin position="42"/>
        <end position="62"/>
    </location>
</feature>
<feature type="compositionally biased region" description="Basic and acidic residues" evidence="1">
    <location>
        <begin position="43"/>
        <end position="62"/>
    </location>
</feature>
<evidence type="ECO:0000313" key="2">
    <source>
        <dbReference type="EMBL" id="RJG15189.1"/>
    </source>
</evidence>
<evidence type="ECO:0000256" key="1">
    <source>
        <dbReference type="SAM" id="MobiDB-lite"/>
    </source>
</evidence>
<name>A0A3A3GAA2_PANTH</name>
<accession>A0A3A3GAA2</accession>
<reference evidence="2 3" key="1">
    <citation type="submission" date="2018-09" db="EMBL/GenBank/DDBJ databases">
        <title>Paenibacillus SK2017-BO5.</title>
        <authorList>
            <person name="Piskunova J.V."/>
            <person name="Dubiley S.A."/>
            <person name="Severinov K.V."/>
        </authorList>
    </citation>
    <scope>NUCLEOTIDE SEQUENCE [LARGE SCALE GENOMIC DNA]</scope>
    <source>
        <strain evidence="2 3">BO5</strain>
    </source>
</reference>
<dbReference type="Proteomes" id="UP000266177">
    <property type="component" value="Unassembled WGS sequence"/>
</dbReference>
<dbReference type="RefSeq" id="WP_119796865.1">
    <property type="nucleotide sequence ID" value="NZ_QYZD01000082.1"/>
</dbReference>
<sequence>MTKAEMKKGLVVEKIIDRRMTNREGSVALGLSERQVIRLKKKYQSEKEAQESGKTDSPRPPQ</sequence>
<evidence type="ECO:0000313" key="3">
    <source>
        <dbReference type="Proteomes" id="UP000266177"/>
    </source>
</evidence>
<dbReference type="AlphaFoldDB" id="A0A3A3GAA2"/>
<organism evidence="2 3">
    <name type="scientific">Paenibacillus thiaminolyticus</name>
    <name type="common">Bacillus thiaminolyticus</name>
    <dbReference type="NCBI Taxonomy" id="49283"/>
    <lineage>
        <taxon>Bacteria</taxon>
        <taxon>Bacillati</taxon>
        <taxon>Bacillota</taxon>
        <taxon>Bacilli</taxon>
        <taxon>Bacillales</taxon>
        <taxon>Paenibacillaceae</taxon>
        <taxon>Paenibacillus</taxon>
    </lineage>
</organism>
<comment type="caution">
    <text evidence="2">The sequence shown here is derived from an EMBL/GenBank/DDBJ whole genome shotgun (WGS) entry which is preliminary data.</text>
</comment>
<protein>
    <recommendedName>
        <fullName evidence="4">Helix-turn-helix domain-containing protein</fullName>
    </recommendedName>
</protein>